<evidence type="ECO:0000313" key="1">
    <source>
        <dbReference type="EMBL" id="KAH1064470.1"/>
    </source>
</evidence>
<organism evidence="1 2">
    <name type="scientific">Gossypium stocksii</name>
    <dbReference type="NCBI Taxonomy" id="47602"/>
    <lineage>
        <taxon>Eukaryota</taxon>
        <taxon>Viridiplantae</taxon>
        <taxon>Streptophyta</taxon>
        <taxon>Embryophyta</taxon>
        <taxon>Tracheophyta</taxon>
        <taxon>Spermatophyta</taxon>
        <taxon>Magnoliopsida</taxon>
        <taxon>eudicotyledons</taxon>
        <taxon>Gunneridae</taxon>
        <taxon>Pentapetalae</taxon>
        <taxon>rosids</taxon>
        <taxon>malvids</taxon>
        <taxon>Malvales</taxon>
        <taxon>Malvaceae</taxon>
        <taxon>Malvoideae</taxon>
        <taxon>Gossypium</taxon>
    </lineage>
</organism>
<sequence>METKDEDIHYDTKTDHAYKGVLRDEEGIVRALFSGPSDAWDAKSTELGAIITALDVFIDMGWKGS</sequence>
<accession>A0A9D3UXM4</accession>
<dbReference type="EMBL" id="JAIQCV010000009">
    <property type="protein sequence ID" value="KAH1064470.1"/>
    <property type="molecule type" value="Genomic_DNA"/>
</dbReference>
<reference evidence="1 2" key="1">
    <citation type="journal article" date="2021" name="Plant Biotechnol. J.">
        <title>Multi-omics assisted identification of the key and species-specific regulatory components of drought-tolerant mechanisms in Gossypium stocksii.</title>
        <authorList>
            <person name="Yu D."/>
            <person name="Ke L."/>
            <person name="Zhang D."/>
            <person name="Wu Y."/>
            <person name="Sun Y."/>
            <person name="Mei J."/>
            <person name="Sun J."/>
            <person name="Sun Y."/>
        </authorList>
    </citation>
    <scope>NUCLEOTIDE SEQUENCE [LARGE SCALE GENOMIC DNA]</scope>
    <source>
        <strain evidence="2">cv. E1</strain>
        <tissue evidence="1">Leaf</tissue>
    </source>
</reference>
<feature type="non-terminal residue" evidence="1">
    <location>
        <position position="65"/>
    </location>
</feature>
<evidence type="ECO:0000313" key="2">
    <source>
        <dbReference type="Proteomes" id="UP000828251"/>
    </source>
</evidence>
<evidence type="ECO:0008006" key="3">
    <source>
        <dbReference type="Google" id="ProtNLM"/>
    </source>
</evidence>
<protein>
    <recommendedName>
        <fullName evidence="3">RNase H type-1 domain-containing protein</fullName>
    </recommendedName>
</protein>
<proteinExistence type="predicted"/>
<keyword evidence="2" id="KW-1185">Reference proteome</keyword>
<comment type="caution">
    <text evidence="1">The sequence shown here is derived from an EMBL/GenBank/DDBJ whole genome shotgun (WGS) entry which is preliminary data.</text>
</comment>
<dbReference type="AlphaFoldDB" id="A0A9D3UXM4"/>
<dbReference type="Proteomes" id="UP000828251">
    <property type="component" value="Unassembled WGS sequence"/>
</dbReference>
<gene>
    <name evidence="1" type="ORF">J1N35_029457</name>
</gene>
<name>A0A9D3UXM4_9ROSI</name>